<feature type="region of interest" description="Disordered" evidence="3">
    <location>
        <begin position="367"/>
        <end position="394"/>
    </location>
</feature>
<feature type="compositionally biased region" description="Basic and acidic residues" evidence="3">
    <location>
        <begin position="620"/>
        <end position="633"/>
    </location>
</feature>
<dbReference type="PANTHER" id="PTHR22870:SF382">
    <property type="entry name" value="REGULATOR OF CHROMOSOME CONDENSATION (RCC1) FAMILY PROTEIN"/>
    <property type="match status" value="1"/>
</dbReference>
<reference evidence="4" key="1">
    <citation type="journal article" date="2021" name="Proc. Natl. Acad. Sci. U.S.A.">
        <title>Three genomes in the algal genus Volvox reveal the fate of a haploid sex-determining region after a transition to homothallism.</title>
        <authorList>
            <person name="Yamamoto K."/>
            <person name="Hamaji T."/>
            <person name="Kawai-Toyooka H."/>
            <person name="Matsuzaki R."/>
            <person name="Takahashi F."/>
            <person name="Nishimura Y."/>
            <person name="Kawachi M."/>
            <person name="Noguchi H."/>
            <person name="Minakuchi Y."/>
            <person name="Umen J.G."/>
            <person name="Toyoda A."/>
            <person name="Nozaki H."/>
        </authorList>
    </citation>
    <scope>NUCLEOTIDE SEQUENCE</scope>
    <source>
        <strain evidence="4">NIES-3785</strain>
    </source>
</reference>
<dbReference type="PROSITE" id="PS00626">
    <property type="entry name" value="RCC1_2"/>
    <property type="match status" value="3"/>
</dbReference>
<dbReference type="Pfam" id="PF13540">
    <property type="entry name" value="RCC1_2"/>
    <property type="match status" value="4"/>
</dbReference>
<dbReference type="InterPro" id="IPR000408">
    <property type="entry name" value="Reg_chr_condens"/>
</dbReference>
<dbReference type="PROSITE" id="PS50012">
    <property type="entry name" value="RCC1_3"/>
    <property type="match status" value="2"/>
</dbReference>
<keyword evidence="2" id="KW-0175">Coiled coil</keyword>
<dbReference type="AlphaFoldDB" id="A0A8J4G929"/>
<feature type="coiled-coil region" evidence="2">
    <location>
        <begin position="694"/>
        <end position="721"/>
    </location>
</feature>
<feature type="compositionally biased region" description="Gly residues" evidence="3">
    <location>
        <begin position="644"/>
        <end position="658"/>
    </location>
</feature>
<dbReference type="InterPro" id="IPR051210">
    <property type="entry name" value="Ub_ligase/GEF_domain"/>
</dbReference>
<sequence>MQLEAAIFVLGWSDASSGGFPAHNGELQQNGMAISTATTIATTSDDRCSGPWPCKWQLPQQSCSWGCPAAFCAQHGRLVRLQNPSARCVPSTNKPRDHHTSRQAAPDLKPAIHLSSNLGLDPDPQDLDPPYPLPRTATHHIHHQDQMSPKRFAKETAAAGASISLVAAVGWSHAVMAVAPPLGSPYSATGRGSGSGKGSDISTGEGDSGTGCWLCVKVGNGWNGLIRPSGDGVAVSTDPSHAALNKSQDAPGRGRWQWLPYDTRPVVQLSAGEHHTLSLNADGNVWAWGANGEGQCGTAAVAAPPPSPVPVADAEAANTDTKKAAESRCSDARVCGGISGCKPAPRRLSPIHHEGLFGVVVGSGSAHAARRNSGSDNRCGSHQPTNNARPSITRGPAADAIRQGLSAHIAVRVPFTLQIRQIACGARHNLAVDLRGGVWAWGWNAYGQCGVAALAGGSAASRAVVTPPVRVQGGALGGVPCRAVAAGLGHSLALTEAGQVIAWGWNDAGQCGPGSEPEVLDPPPAVRRGADRAVGANGEGDCSHAAAAAAAAAGFGVGVGVGVDDDGGSASALLSFLSEPQLVPLPRHRPPSKRATICGEAKITIAHGGFTVGPGGTTEPRAEWERQRSVGDRGRKRRWDPGAGRCGGDGGGNDGDGTGEVHDDDDDDGGGIATDGQYAYDNDCYKVGSAAAPRSKLAGGMVDLREELSEEEEEDEEDEEDVIKISCGGRHSLALAAGGRLYGWGSNTRGQLGLPRAVYDSDSTFGVTRQQIPRLLLPAGPHPPSLHVPVCRSCASDGDVTSFLVLSGSSVLEGDEGGDDLGAAHQDDDIDKFQMSVQTSVGTIGDACGLGGGCVWQAARAGTGAAEVGGLVQSVRRSQQQATAVAEGGSVISGLGGNVICYCGGGDVDAGHHHSGGGVIGGAVSMYEHGVRRGLWGGALSGELVVEDVEGGWSHTVVCCKIRKGENK</sequence>
<dbReference type="SUPFAM" id="SSF50985">
    <property type="entry name" value="RCC1/BLIP-II"/>
    <property type="match status" value="3"/>
</dbReference>
<evidence type="ECO:0000313" key="5">
    <source>
        <dbReference type="Proteomes" id="UP000722791"/>
    </source>
</evidence>
<feature type="region of interest" description="Disordered" evidence="3">
    <location>
        <begin position="184"/>
        <end position="207"/>
    </location>
</feature>
<feature type="region of interest" description="Disordered" evidence="3">
    <location>
        <begin position="86"/>
        <end position="107"/>
    </location>
</feature>
<evidence type="ECO:0000256" key="2">
    <source>
        <dbReference type="SAM" id="Coils"/>
    </source>
</evidence>
<dbReference type="EMBL" id="BNCQ01000012">
    <property type="protein sequence ID" value="GIM02667.1"/>
    <property type="molecule type" value="Genomic_DNA"/>
</dbReference>
<feature type="compositionally biased region" description="Polar residues" evidence="3">
    <location>
        <begin position="372"/>
        <end position="390"/>
    </location>
</feature>
<proteinExistence type="predicted"/>
<comment type="caution">
    <text evidence="4">The sequence shown here is derived from an EMBL/GenBank/DDBJ whole genome shotgun (WGS) entry which is preliminary data.</text>
</comment>
<accession>A0A8J4G929</accession>
<organism evidence="4 5">
    <name type="scientific">Volvox reticuliferus</name>
    <dbReference type="NCBI Taxonomy" id="1737510"/>
    <lineage>
        <taxon>Eukaryota</taxon>
        <taxon>Viridiplantae</taxon>
        <taxon>Chlorophyta</taxon>
        <taxon>core chlorophytes</taxon>
        <taxon>Chlorophyceae</taxon>
        <taxon>CS clade</taxon>
        <taxon>Chlamydomonadales</taxon>
        <taxon>Volvocaceae</taxon>
        <taxon>Volvox</taxon>
    </lineage>
</organism>
<dbReference type="PANTHER" id="PTHR22870">
    <property type="entry name" value="REGULATOR OF CHROMOSOME CONDENSATION"/>
    <property type="match status" value="1"/>
</dbReference>
<keyword evidence="1" id="KW-0677">Repeat</keyword>
<feature type="region of interest" description="Disordered" evidence="3">
    <location>
        <begin position="608"/>
        <end position="673"/>
    </location>
</feature>
<dbReference type="OrthoDB" id="552756at2759"/>
<evidence type="ECO:0000256" key="1">
    <source>
        <dbReference type="ARBA" id="ARBA00022737"/>
    </source>
</evidence>
<evidence type="ECO:0000313" key="4">
    <source>
        <dbReference type="EMBL" id="GIM02667.1"/>
    </source>
</evidence>
<dbReference type="Gene3D" id="2.130.10.30">
    <property type="entry name" value="Regulator of chromosome condensation 1/beta-lactamase-inhibitor protein II"/>
    <property type="match status" value="3"/>
</dbReference>
<name>A0A8J4G929_9CHLO</name>
<protein>
    <submittedName>
        <fullName evidence="4">Uncharacterized protein</fullName>
    </submittedName>
</protein>
<dbReference type="Proteomes" id="UP000722791">
    <property type="component" value="Unassembled WGS sequence"/>
</dbReference>
<evidence type="ECO:0000256" key="3">
    <source>
        <dbReference type="SAM" id="MobiDB-lite"/>
    </source>
</evidence>
<gene>
    <name evidence="4" type="ORF">Vretimale_7420</name>
</gene>
<dbReference type="InterPro" id="IPR009091">
    <property type="entry name" value="RCC1/BLIP-II"/>
</dbReference>